<evidence type="ECO:0000256" key="2">
    <source>
        <dbReference type="ARBA" id="ARBA00009152"/>
    </source>
</evidence>
<comment type="similarity">
    <text evidence="2">Belongs to the PHP hydrolase family. HisK subfamily.</text>
</comment>
<evidence type="ECO:0000313" key="9">
    <source>
        <dbReference type="EMBL" id="MPL58539.1"/>
    </source>
</evidence>
<dbReference type="Gene3D" id="3.20.20.140">
    <property type="entry name" value="Metal-dependent hydrolases"/>
    <property type="match status" value="1"/>
</dbReference>
<comment type="pathway">
    <text evidence="1">Amino-acid biosynthesis; L-histidine biosynthesis; L-histidine from 5-phospho-alpha-D-ribose 1-diphosphate: step 8/9.</text>
</comment>
<dbReference type="InterPro" id="IPR010140">
    <property type="entry name" value="Histidinol_P_phosphatase_HisJ"/>
</dbReference>
<sequence>MLFDTHMHTTFSTDSTMKIEDAIRKGQEQSIGIIITEHMDLGYPDSNAFQFDVDEYLTTYSKFRRDDVLLGIEIGMRNDCLQDNRDLVRQVEVDFVIGSIHVIDNIDIYHESFYCSHTKQYVYSRYFEAMLECMKCYDFIDSLGHIDYIARYARFSDPEIYYDEFAEAIDAVLKIVVEQEKALEINTRRITDQKSIDLLMPIYKRFAELGGKLVTVGSDAHKPADIGRGLADGMALAAACGLKAVYFKERQAYYVK</sequence>
<dbReference type="InterPro" id="IPR016195">
    <property type="entry name" value="Pol/histidinol_Pase-like"/>
</dbReference>
<evidence type="ECO:0000256" key="1">
    <source>
        <dbReference type="ARBA" id="ARBA00004970"/>
    </source>
</evidence>
<evidence type="ECO:0000259" key="8">
    <source>
        <dbReference type="Pfam" id="PF02811"/>
    </source>
</evidence>
<feature type="domain" description="PHP" evidence="8">
    <location>
        <begin position="4"/>
        <end position="187"/>
    </location>
</feature>
<keyword evidence="4" id="KW-0028">Amino-acid biosynthesis</keyword>
<keyword evidence="6" id="KW-0368">Histidine biosynthesis</keyword>
<evidence type="ECO:0000256" key="6">
    <source>
        <dbReference type="ARBA" id="ARBA00023102"/>
    </source>
</evidence>
<dbReference type="PANTHER" id="PTHR21039">
    <property type="entry name" value="HISTIDINOL PHOSPHATASE-RELATED"/>
    <property type="match status" value="1"/>
</dbReference>
<evidence type="ECO:0000256" key="4">
    <source>
        <dbReference type="ARBA" id="ARBA00022605"/>
    </source>
</evidence>
<evidence type="ECO:0000256" key="7">
    <source>
        <dbReference type="ARBA" id="ARBA00049158"/>
    </source>
</evidence>
<evidence type="ECO:0000256" key="3">
    <source>
        <dbReference type="ARBA" id="ARBA00013085"/>
    </source>
</evidence>
<reference evidence="9" key="1">
    <citation type="submission" date="2019-08" db="EMBL/GenBank/DDBJ databases">
        <authorList>
            <person name="Kucharzyk K."/>
            <person name="Murdoch R.W."/>
            <person name="Higgins S."/>
            <person name="Loffler F."/>
        </authorList>
    </citation>
    <scope>NUCLEOTIDE SEQUENCE</scope>
</reference>
<dbReference type="GO" id="GO:0000105">
    <property type="term" value="P:L-histidine biosynthetic process"/>
    <property type="evidence" value="ECO:0007669"/>
    <property type="project" value="UniProtKB-UniPathway"/>
</dbReference>
<dbReference type="AlphaFoldDB" id="A0A644SV21"/>
<dbReference type="InterPro" id="IPR004013">
    <property type="entry name" value="PHP_dom"/>
</dbReference>
<dbReference type="NCBIfam" id="TIGR01856">
    <property type="entry name" value="hisJ_fam"/>
    <property type="match status" value="1"/>
</dbReference>
<dbReference type="GO" id="GO:0005737">
    <property type="term" value="C:cytoplasm"/>
    <property type="evidence" value="ECO:0007669"/>
    <property type="project" value="TreeGrafter"/>
</dbReference>
<comment type="caution">
    <text evidence="9">The sequence shown here is derived from an EMBL/GenBank/DDBJ whole genome shotgun (WGS) entry which is preliminary data.</text>
</comment>
<dbReference type="PANTHER" id="PTHR21039:SF0">
    <property type="entry name" value="HISTIDINOL-PHOSPHATASE"/>
    <property type="match status" value="1"/>
</dbReference>
<protein>
    <recommendedName>
        <fullName evidence="3">histidinol-phosphatase</fullName>
        <ecNumber evidence="3">3.1.3.15</ecNumber>
    </recommendedName>
</protein>
<dbReference type="Pfam" id="PF02811">
    <property type="entry name" value="PHP"/>
    <property type="match status" value="1"/>
</dbReference>
<dbReference type="EMBL" id="VSSQ01000007">
    <property type="protein sequence ID" value="MPL58539.1"/>
    <property type="molecule type" value="Genomic_DNA"/>
</dbReference>
<keyword evidence="5 9" id="KW-0378">Hydrolase</keyword>
<name>A0A644SV21_9ZZZZ</name>
<gene>
    <name evidence="9" type="primary">hisK_1</name>
    <name evidence="9" type="ORF">SDC9_04073</name>
</gene>
<proteinExistence type="inferred from homology"/>
<accession>A0A644SV21</accession>
<organism evidence="9">
    <name type="scientific">bioreactor metagenome</name>
    <dbReference type="NCBI Taxonomy" id="1076179"/>
    <lineage>
        <taxon>unclassified sequences</taxon>
        <taxon>metagenomes</taxon>
        <taxon>ecological metagenomes</taxon>
    </lineage>
</organism>
<dbReference type="GO" id="GO:0004401">
    <property type="term" value="F:histidinol-phosphatase activity"/>
    <property type="evidence" value="ECO:0007669"/>
    <property type="project" value="UniProtKB-EC"/>
</dbReference>
<dbReference type="UniPathway" id="UPA00031">
    <property type="reaction ID" value="UER00013"/>
</dbReference>
<dbReference type="SUPFAM" id="SSF89550">
    <property type="entry name" value="PHP domain-like"/>
    <property type="match status" value="1"/>
</dbReference>
<dbReference type="NCBIfam" id="NF004086">
    <property type="entry name" value="PRK05588.1"/>
    <property type="match status" value="1"/>
</dbReference>
<dbReference type="EC" id="3.1.3.15" evidence="3"/>
<evidence type="ECO:0000256" key="5">
    <source>
        <dbReference type="ARBA" id="ARBA00022801"/>
    </source>
</evidence>
<comment type="catalytic activity">
    <reaction evidence="7">
        <text>L-histidinol phosphate + H2O = L-histidinol + phosphate</text>
        <dbReference type="Rhea" id="RHEA:14465"/>
        <dbReference type="ChEBI" id="CHEBI:15377"/>
        <dbReference type="ChEBI" id="CHEBI:43474"/>
        <dbReference type="ChEBI" id="CHEBI:57699"/>
        <dbReference type="ChEBI" id="CHEBI:57980"/>
        <dbReference type="EC" id="3.1.3.15"/>
    </reaction>
</comment>